<feature type="domain" description="Zinc knuckle CX2CX4HX4C" evidence="2">
    <location>
        <begin position="5"/>
        <end position="40"/>
    </location>
</feature>
<sequence length="427" mass="47665">MKLDISSPSGEIKQIEFEYEDLQKHCFICHSLTHDKDDCPSQRAQANVREASQTRMGISQSRTLDRIEADSRRASERRQQDKTFRYNYGARRDPNHNSEALRIKESGHTNHQPARERLSFTRDNGSSGMKSSHSRQNFKTPRTEWRPVANGSQQGGTSKSVHSIASHTPSPRPQREGTCKVNVSTPVLRQTSGGGSVPSQERRSALERLSQPKERGGSSIPSASRNPNQIAYYDASQERSPIRTLSEDRVHVSLRLGPLLASEEEESLNLQMKDKDANAQRVNASKTGKDKVNNQTVSKKRGQRSPVQAVPLKRRRVMKIQNSPRRRTSKDTGTTWKTSDTDSVLTKINQVRRKLIEWAKIQAARTKEHISSHQVANIFLNSSSVAALACALAADTSATGVWRSVPLPPLRGVCTLSASLVDMSDRE</sequence>
<evidence type="ECO:0000313" key="4">
    <source>
        <dbReference type="Proteomes" id="UP000266723"/>
    </source>
</evidence>
<feature type="region of interest" description="Disordered" evidence="1">
    <location>
        <begin position="48"/>
        <end position="228"/>
    </location>
</feature>
<feature type="compositionally biased region" description="Basic and acidic residues" evidence="1">
    <location>
        <begin position="200"/>
        <end position="216"/>
    </location>
</feature>
<gene>
    <name evidence="3" type="ORF">DY000_02049968</name>
</gene>
<evidence type="ECO:0000256" key="1">
    <source>
        <dbReference type="SAM" id="MobiDB-lite"/>
    </source>
</evidence>
<protein>
    <recommendedName>
        <fullName evidence="2">Zinc knuckle CX2CX4HX4C domain-containing protein</fullName>
    </recommendedName>
</protein>
<name>A0ABQ7F6D3_BRACR</name>
<feature type="region of interest" description="Disordered" evidence="1">
    <location>
        <begin position="267"/>
        <end position="307"/>
    </location>
</feature>
<feature type="compositionally biased region" description="Polar residues" evidence="1">
    <location>
        <begin position="150"/>
        <end position="169"/>
    </location>
</feature>
<proteinExistence type="predicted"/>
<comment type="caution">
    <text evidence="3">The sequence shown here is derived from an EMBL/GenBank/DDBJ whole genome shotgun (WGS) entry which is preliminary data.</text>
</comment>
<feature type="compositionally biased region" description="Polar residues" evidence="1">
    <location>
        <begin position="121"/>
        <end position="140"/>
    </location>
</feature>
<dbReference type="EMBL" id="QGKV02000297">
    <property type="protein sequence ID" value="KAF3611205.1"/>
    <property type="molecule type" value="Genomic_DNA"/>
</dbReference>
<dbReference type="Pfam" id="PF14392">
    <property type="entry name" value="zf-CCHC_4"/>
    <property type="match status" value="1"/>
</dbReference>
<feature type="compositionally biased region" description="Basic and acidic residues" evidence="1">
    <location>
        <begin position="63"/>
        <end position="120"/>
    </location>
</feature>
<evidence type="ECO:0000313" key="3">
    <source>
        <dbReference type="EMBL" id="KAF3611205.1"/>
    </source>
</evidence>
<feature type="compositionally biased region" description="Polar residues" evidence="1">
    <location>
        <begin position="219"/>
        <end position="228"/>
    </location>
</feature>
<feature type="compositionally biased region" description="Polar residues" evidence="1">
    <location>
        <begin position="48"/>
        <end position="62"/>
    </location>
</feature>
<keyword evidence="4" id="KW-1185">Reference proteome</keyword>
<dbReference type="InterPro" id="IPR025836">
    <property type="entry name" value="Zn_knuckle_CX2CX4HX4C"/>
</dbReference>
<dbReference type="Proteomes" id="UP000266723">
    <property type="component" value="Unassembled WGS sequence"/>
</dbReference>
<feature type="compositionally biased region" description="Polar residues" evidence="1">
    <location>
        <begin position="181"/>
        <end position="191"/>
    </location>
</feature>
<evidence type="ECO:0000259" key="2">
    <source>
        <dbReference type="Pfam" id="PF14392"/>
    </source>
</evidence>
<reference evidence="3 4" key="1">
    <citation type="journal article" date="2020" name="BMC Genomics">
        <title>Intraspecific diversification of the crop wild relative Brassica cretica Lam. using demographic model selection.</title>
        <authorList>
            <person name="Kioukis A."/>
            <person name="Michalopoulou V.A."/>
            <person name="Briers L."/>
            <person name="Pirintsos S."/>
            <person name="Studholme D.J."/>
            <person name="Pavlidis P."/>
            <person name="Sarris P.F."/>
        </authorList>
    </citation>
    <scope>NUCLEOTIDE SEQUENCE [LARGE SCALE GENOMIC DNA]</scope>
    <source>
        <strain evidence="4">cv. PFS-1207/04</strain>
    </source>
</reference>
<organism evidence="3 4">
    <name type="scientific">Brassica cretica</name>
    <name type="common">Mustard</name>
    <dbReference type="NCBI Taxonomy" id="69181"/>
    <lineage>
        <taxon>Eukaryota</taxon>
        <taxon>Viridiplantae</taxon>
        <taxon>Streptophyta</taxon>
        <taxon>Embryophyta</taxon>
        <taxon>Tracheophyta</taxon>
        <taxon>Spermatophyta</taxon>
        <taxon>Magnoliopsida</taxon>
        <taxon>eudicotyledons</taxon>
        <taxon>Gunneridae</taxon>
        <taxon>Pentapetalae</taxon>
        <taxon>rosids</taxon>
        <taxon>malvids</taxon>
        <taxon>Brassicales</taxon>
        <taxon>Brassicaceae</taxon>
        <taxon>Brassiceae</taxon>
        <taxon>Brassica</taxon>
    </lineage>
</organism>
<accession>A0ABQ7F6D3</accession>